<accession>A0A212M1N0</accession>
<evidence type="ECO:0000256" key="1">
    <source>
        <dbReference type="ARBA" id="ARBA00007521"/>
    </source>
</evidence>
<dbReference type="EMBL" id="FMJE01000007">
    <property type="protein sequence ID" value="SCM83691.1"/>
    <property type="molecule type" value="Genomic_DNA"/>
</dbReference>
<gene>
    <name evidence="3" type="ORF">KL86SPO_70549</name>
</gene>
<proteinExistence type="inferred from homology"/>
<dbReference type="InterPro" id="IPR003477">
    <property type="entry name" value="PemK-like"/>
</dbReference>
<comment type="similarity">
    <text evidence="1">Belongs to the PemK/MazF family.</text>
</comment>
<keyword evidence="3" id="KW-0378">Hydrolase</keyword>
<dbReference type="EC" id="3.1.-.-" evidence="3"/>
<dbReference type="Gene3D" id="2.30.30.110">
    <property type="match status" value="1"/>
</dbReference>
<name>A0A212M1N0_9FIRM</name>
<dbReference type="AlphaFoldDB" id="A0A212M1N0"/>
<dbReference type="GO" id="GO:0016787">
    <property type="term" value="F:hydrolase activity"/>
    <property type="evidence" value="ECO:0007669"/>
    <property type="project" value="UniProtKB-KW"/>
</dbReference>
<sequence>MFTQYSVYWVNLNPTKGSEMNKVRPCIILSPTEANKHFLTVISAPITNTDLGFVALDQMGALNKTRFCDKVGCLSGVEIKAIKSTIKEYLVD</sequence>
<dbReference type="GO" id="GO:0006402">
    <property type="term" value="P:mRNA catabolic process"/>
    <property type="evidence" value="ECO:0007669"/>
    <property type="project" value="TreeGrafter"/>
</dbReference>
<dbReference type="GO" id="GO:0003677">
    <property type="term" value="F:DNA binding"/>
    <property type="evidence" value="ECO:0007669"/>
    <property type="project" value="InterPro"/>
</dbReference>
<organism evidence="3">
    <name type="scientific">uncultured Sporomusa sp</name>
    <dbReference type="NCBI Taxonomy" id="307249"/>
    <lineage>
        <taxon>Bacteria</taxon>
        <taxon>Bacillati</taxon>
        <taxon>Bacillota</taxon>
        <taxon>Negativicutes</taxon>
        <taxon>Selenomonadales</taxon>
        <taxon>Sporomusaceae</taxon>
        <taxon>Sporomusa</taxon>
        <taxon>environmental samples</taxon>
    </lineage>
</organism>
<dbReference type="PANTHER" id="PTHR33988:SF2">
    <property type="entry name" value="ENDORIBONUCLEASE MAZF"/>
    <property type="match status" value="1"/>
</dbReference>
<reference evidence="3" key="1">
    <citation type="submission" date="2016-08" db="EMBL/GenBank/DDBJ databases">
        <authorList>
            <person name="Seilhamer J.J."/>
        </authorList>
    </citation>
    <scope>NUCLEOTIDE SEQUENCE</scope>
    <source>
        <strain evidence="3">86</strain>
    </source>
</reference>
<evidence type="ECO:0000256" key="2">
    <source>
        <dbReference type="ARBA" id="ARBA00022649"/>
    </source>
</evidence>
<keyword evidence="2" id="KW-1277">Toxin-antitoxin system</keyword>
<dbReference type="GO" id="GO:0004521">
    <property type="term" value="F:RNA endonuclease activity"/>
    <property type="evidence" value="ECO:0007669"/>
    <property type="project" value="TreeGrafter"/>
</dbReference>
<dbReference type="InterPro" id="IPR011067">
    <property type="entry name" value="Plasmid_toxin/cell-grow_inhib"/>
</dbReference>
<evidence type="ECO:0000313" key="3">
    <source>
        <dbReference type="EMBL" id="SCM83691.1"/>
    </source>
</evidence>
<protein>
    <submittedName>
        <fullName evidence="3">mRNA interferase</fullName>
        <ecNumber evidence="3">3.1.-.-</ecNumber>
    </submittedName>
</protein>
<dbReference type="GO" id="GO:0016075">
    <property type="term" value="P:rRNA catabolic process"/>
    <property type="evidence" value="ECO:0007669"/>
    <property type="project" value="TreeGrafter"/>
</dbReference>
<dbReference type="RefSeq" id="WP_288186054.1">
    <property type="nucleotide sequence ID" value="NZ_LT608335.1"/>
</dbReference>
<dbReference type="SUPFAM" id="SSF50118">
    <property type="entry name" value="Cell growth inhibitor/plasmid maintenance toxic component"/>
    <property type="match status" value="1"/>
</dbReference>
<dbReference type="PANTHER" id="PTHR33988">
    <property type="entry name" value="ENDORIBONUCLEASE MAZF-RELATED"/>
    <property type="match status" value="1"/>
</dbReference>
<dbReference type="Pfam" id="PF02452">
    <property type="entry name" value="PemK_toxin"/>
    <property type="match status" value="1"/>
</dbReference>